<dbReference type="PROSITE" id="PS51257">
    <property type="entry name" value="PROKAR_LIPOPROTEIN"/>
    <property type="match status" value="1"/>
</dbReference>
<name>A0ABT6ZES4_9MICO</name>
<sequence>MLPARHRPLRHVLLPMLAAAALLTTGCIATDAVPGAEPSSEPPTAETSPSPTSEPTPDSWAGYFDAEAADDPGSSTVRFWGSFGDVGAVAPATNRDERLPAGEYTIDVQCAGDAETVVTIADLAGDALAETSTLACPMATAYSMTLAEDGLDIRLDPQGATGAYLVSIDEAD</sequence>
<comment type="caution">
    <text evidence="3">The sequence shown here is derived from an EMBL/GenBank/DDBJ whole genome shotgun (WGS) entry which is preliminary data.</text>
</comment>
<evidence type="ECO:0000256" key="2">
    <source>
        <dbReference type="SAM" id="SignalP"/>
    </source>
</evidence>
<feature type="region of interest" description="Disordered" evidence="1">
    <location>
        <begin position="33"/>
        <end position="60"/>
    </location>
</feature>
<dbReference type="RefSeq" id="WP_283716101.1">
    <property type="nucleotide sequence ID" value="NZ_JASJND010000005.1"/>
</dbReference>
<evidence type="ECO:0008006" key="5">
    <source>
        <dbReference type="Google" id="ProtNLM"/>
    </source>
</evidence>
<feature type="signal peptide" evidence="2">
    <location>
        <begin position="1"/>
        <end position="29"/>
    </location>
</feature>
<gene>
    <name evidence="3" type="ORF">QNI14_08445</name>
</gene>
<proteinExistence type="predicted"/>
<protein>
    <recommendedName>
        <fullName evidence="5">Lipoprotein</fullName>
    </recommendedName>
</protein>
<feature type="chain" id="PRO_5047099022" description="Lipoprotein" evidence="2">
    <location>
        <begin position="30"/>
        <end position="172"/>
    </location>
</feature>
<feature type="compositionally biased region" description="Low complexity" evidence="1">
    <location>
        <begin position="36"/>
        <end position="57"/>
    </location>
</feature>
<organism evidence="3 4">
    <name type="scientific">Microbacterium dauci</name>
    <dbReference type="NCBI Taxonomy" id="3048008"/>
    <lineage>
        <taxon>Bacteria</taxon>
        <taxon>Bacillati</taxon>
        <taxon>Actinomycetota</taxon>
        <taxon>Actinomycetes</taxon>
        <taxon>Micrococcales</taxon>
        <taxon>Microbacteriaceae</taxon>
        <taxon>Microbacterium</taxon>
    </lineage>
</organism>
<keyword evidence="4" id="KW-1185">Reference proteome</keyword>
<evidence type="ECO:0000313" key="4">
    <source>
        <dbReference type="Proteomes" id="UP001321481"/>
    </source>
</evidence>
<evidence type="ECO:0000313" key="3">
    <source>
        <dbReference type="EMBL" id="MDJ1114481.1"/>
    </source>
</evidence>
<evidence type="ECO:0000256" key="1">
    <source>
        <dbReference type="SAM" id="MobiDB-lite"/>
    </source>
</evidence>
<accession>A0ABT6ZES4</accession>
<keyword evidence="2" id="KW-0732">Signal</keyword>
<dbReference type="EMBL" id="JASJND010000005">
    <property type="protein sequence ID" value="MDJ1114481.1"/>
    <property type="molecule type" value="Genomic_DNA"/>
</dbReference>
<dbReference type="Proteomes" id="UP001321481">
    <property type="component" value="Unassembled WGS sequence"/>
</dbReference>
<reference evidence="3 4" key="1">
    <citation type="submission" date="2023-05" db="EMBL/GenBank/DDBJ databases">
        <title>Microbacterium dauci sp.nov., Isolated from Carrot Rhizosphere Soil.</title>
        <authorList>
            <person name="Xiao Z."/>
            <person name="Zheng J."/>
        </authorList>
    </citation>
    <scope>NUCLEOTIDE SEQUENCE [LARGE SCALE GENOMIC DNA]</scope>
    <source>
        <strain evidence="3 4">LX3-4</strain>
    </source>
</reference>